<evidence type="ECO:0000256" key="4">
    <source>
        <dbReference type="ARBA" id="ARBA00022448"/>
    </source>
</evidence>
<keyword evidence="6" id="KW-0333">Golgi apparatus</keyword>
<dbReference type="PANTHER" id="PTHR21443:SF0">
    <property type="entry name" value="CONSERVED OLIGOMERIC GOLGI COMPLEX SUBUNIT 7"/>
    <property type="match status" value="1"/>
</dbReference>
<evidence type="ECO:0000313" key="9">
    <source>
        <dbReference type="EnsemblPlants" id="Zm00001eb389950_P002"/>
    </source>
</evidence>
<dbReference type="InterPro" id="IPR019335">
    <property type="entry name" value="COG7"/>
</dbReference>
<dbReference type="PANTHER" id="PTHR21443">
    <property type="entry name" value="CONSERVED OLIGOMERIC GOLGI COMPLEX COMPONENT 7"/>
    <property type="match status" value="1"/>
</dbReference>
<reference evidence="9" key="3">
    <citation type="submission" date="2021-05" db="UniProtKB">
        <authorList>
            <consortium name="EnsemblPlants"/>
        </authorList>
    </citation>
    <scope>IDENTIFICATION</scope>
    <source>
        <strain evidence="9">cv. B73</strain>
    </source>
</reference>
<dbReference type="EnsemblPlants" id="Zm00001eb389950_T002">
    <property type="protein sequence ID" value="Zm00001eb389950_P002"/>
    <property type="gene ID" value="Zm00001eb389950"/>
</dbReference>
<reference evidence="10" key="1">
    <citation type="journal article" date="2009" name="Science">
        <title>The B73 maize genome: complexity, diversity, and dynamics.</title>
        <authorList>
            <person name="Schnable P.S."/>
            <person name="Ware D."/>
            <person name="Fulton R.S."/>
            <person name="Stein J.C."/>
            <person name="Wei F."/>
            <person name="Pasternak S."/>
            <person name="Liang C."/>
            <person name="Zhang J."/>
            <person name="Fulton L."/>
            <person name="Graves T.A."/>
            <person name="Minx P."/>
            <person name="Reily A.D."/>
            <person name="Courtney L."/>
            <person name="Kruchowski S.S."/>
            <person name="Tomlinson C."/>
            <person name="Strong C."/>
            <person name="Delehaunty K."/>
            <person name="Fronick C."/>
            <person name="Courtney B."/>
            <person name="Rock S.M."/>
            <person name="Belter E."/>
            <person name="Du F."/>
            <person name="Kim K."/>
            <person name="Abbott R.M."/>
            <person name="Cotton M."/>
            <person name="Levy A."/>
            <person name="Marchetto P."/>
            <person name="Ochoa K."/>
            <person name="Jackson S.M."/>
            <person name="Gillam B."/>
            <person name="Chen W."/>
            <person name="Yan L."/>
            <person name="Higginbotham J."/>
            <person name="Cardenas M."/>
            <person name="Waligorski J."/>
            <person name="Applebaum E."/>
            <person name="Phelps L."/>
            <person name="Falcone J."/>
            <person name="Kanchi K."/>
            <person name="Thane T."/>
            <person name="Scimone A."/>
            <person name="Thane N."/>
            <person name="Henke J."/>
            <person name="Wang T."/>
            <person name="Ruppert J."/>
            <person name="Shah N."/>
            <person name="Rotter K."/>
            <person name="Hodges J."/>
            <person name="Ingenthron E."/>
            <person name="Cordes M."/>
            <person name="Kohlberg S."/>
            <person name="Sgro J."/>
            <person name="Delgado B."/>
            <person name="Mead K."/>
            <person name="Chinwalla A."/>
            <person name="Leonard S."/>
            <person name="Crouse K."/>
            <person name="Collura K."/>
            <person name="Kudrna D."/>
            <person name="Currie J."/>
            <person name="He R."/>
            <person name="Angelova A."/>
            <person name="Rajasekar S."/>
            <person name="Mueller T."/>
            <person name="Lomeli R."/>
            <person name="Scara G."/>
            <person name="Ko A."/>
            <person name="Delaney K."/>
            <person name="Wissotski M."/>
            <person name="Lopez G."/>
            <person name="Campos D."/>
            <person name="Braidotti M."/>
            <person name="Ashley E."/>
            <person name="Golser W."/>
            <person name="Kim H."/>
            <person name="Lee S."/>
            <person name="Lin J."/>
            <person name="Dujmic Z."/>
            <person name="Kim W."/>
            <person name="Talag J."/>
            <person name="Zuccolo A."/>
            <person name="Fan C."/>
            <person name="Sebastian A."/>
            <person name="Kramer M."/>
            <person name="Spiegel L."/>
            <person name="Nascimento L."/>
            <person name="Zutavern T."/>
            <person name="Miller B."/>
            <person name="Ambroise C."/>
            <person name="Muller S."/>
            <person name="Spooner W."/>
            <person name="Narechania A."/>
            <person name="Ren L."/>
            <person name="Wei S."/>
            <person name="Kumari S."/>
            <person name="Faga B."/>
            <person name="Levy M.J."/>
            <person name="McMahan L."/>
            <person name="Van Buren P."/>
            <person name="Vaughn M.W."/>
            <person name="Ying K."/>
            <person name="Yeh C.-T."/>
            <person name="Emrich S.J."/>
            <person name="Jia Y."/>
            <person name="Kalyanaraman A."/>
            <person name="Hsia A.-P."/>
            <person name="Barbazuk W.B."/>
            <person name="Baucom R.S."/>
            <person name="Brutnell T.P."/>
            <person name="Carpita N.C."/>
            <person name="Chaparro C."/>
            <person name="Chia J.-M."/>
            <person name="Deragon J.-M."/>
            <person name="Estill J.C."/>
            <person name="Fu Y."/>
            <person name="Jeddeloh J.A."/>
            <person name="Han Y."/>
            <person name="Lee H."/>
            <person name="Li P."/>
            <person name="Lisch D.R."/>
            <person name="Liu S."/>
            <person name="Liu Z."/>
            <person name="Nagel D.H."/>
            <person name="McCann M.C."/>
            <person name="SanMiguel P."/>
            <person name="Myers A.M."/>
            <person name="Nettleton D."/>
            <person name="Nguyen J."/>
            <person name="Penning B.W."/>
            <person name="Ponnala L."/>
            <person name="Schneider K.L."/>
            <person name="Schwartz D.C."/>
            <person name="Sharma A."/>
            <person name="Soderlund C."/>
            <person name="Springer N.M."/>
            <person name="Sun Q."/>
            <person name="Wang H."/>
            <person name="Waterman M."/>
            <person name="Westerman R."/>
            <person name="Wolfgruber T.K."/>
            <person name="Yang L."/>
            <person name="Yu Y."/>
            <person name="Zhang L."/>
            <person name="Zhou S."/>
            <person name="Zhu Q."/>
            <person name="Bennetzen J.L."/>
            <person name="Dawe R.K."/>
            <person name="Jiang J."/>
            <person name="Jiang N."/>
            <person name="Presting G.G."/>
            <person name="Wessler S.R."/>
            <person name="Aluru S."/>
            <person name="Martienssen R.A."/>
            <person name="Clifton S.W."/>
            <person name="McCombie W.R."/>
            <person name="Wing R.A."/>
            <person name="Wilson R.K."/>
        </authorList>
    </citation>
    <scope>NUCLEOTIDE SEQUENCE [LARGE SCALE GENOMIC DNA]</scope>
    <source>
        <strain evidence="10">cv. B73</strain>
    </source>
</reference>
<evidence type="ECO:0007829" key="11">
    <source>
        <dbReference type="PeptideAtlas" id="A0A804R8X2"/>
    </source>
</evidence>
<reference evidence="9" key="2">
    <citation type="submission" date="2019-07" db="EMBL/GenBank/DDBJ databases">
        <authorList>
            <person name="Seetharam A."/>
            <person name="Woodhouse M."/>
            <person name="Cannon E."/>
        </authorList>
    </citation>
    <scope>NUCLEOTIDE SEQUENCE [LARGE SCALE GENOMIC DNA]</scope>
    <source>
        <strain evidence="9">cv. B73</strain>
    </source>
</reference>
<dbReference type="AlphaFoldDB" id="A0A804R8X2"/>
<accession>A0A804R8X2</accession>
<name>A0A804R8X2_MAIZE</name>
<dbReference type="Proteomes" id="UP000007305">
    <property type="component" value="Chromosome 9"/>
</dbReference>
<sequence>MEAAYTTLQDAAGLAQLSQSVEDVFSSGNLPKAAETLATMRHCLSAVGEVAEFANVRKQLEVLEERLDEMVQPRLVDALSNRKVDAVQDLRGILIRINRFKSLEVQYTKIHVKPLKKLWDDFELKQRSSKVDMEKLSGESISGLSFSSWLPNFYDETLLYLEQEWKWCLTAFPDEYKSLVPKVLTETMSELNSSFVSRINIATGDVIPETRSIAKGILDVLSGDLPKSTKLQNKHLQALIELHNMTGTFARNIQYLFSESDLAVVLNTLKAIYSPYETFKARYGQMERAILSAEMTSIDIRGAVPRGVGAQGIELSETVRRMEESIPEMIVLLEAAVERCISLTGGSEADELVLALDDVMLQYISNLQETLKSLRIICGLDSDALKKDAGLEKKEVQRLVDVSEEEEWSIVQGADENADLSFAGRAALDIAAIRLSDLPDKSKKFLTVLEQSKDPRFHALPLTSQRVAAFSDTVNELVYDVLISKVRQRLSEVARLPIWSSVEEQGGLPLPSFSAYPQAYVTSVGEYLLTLPQQLEPLAEGISGNEAGNDEAQFFATEWIFKVAEGATALFMEQLRGIHYITDRGSQQLAADIEYLNNVLSALSMPIPPFLSTFHACVSTPRDQVRDLIKSDGASQLDLPTTHLVCKIRRITLD</sequence>
<comment type="subcellular location">
    <subcellularLocation>
        <location evidence="1">Golgi apparatus membrane</location>
        <topology evidence="1">Peripheral membrane protein</topology>
    </subcellularLocation>
</comment>
<evidence type="ECO:0000256" key="3">
    <source>
        <dbReference type="ARBA" id="ARBA00020984"/>
    </source>
</evidence>
<proteinExistence type="evidence at protein level"/>
<dbReference type="GO" id="GO:0000139">
    <property type="term" value="C:Golgi membrane"/>
    <property type="evidence" value="ECO:0007669"/>
    <property type="project" value="UniProtKB-SubCell"/>
</dbReference>
<evidence type="ECO:0000313" key="10">
    <source>
        <dbReference type="Proteomes" id="UP000007305"/>
    </source>
</evidence>
<comment type="similarity">
    <text evidence="2">Belongs to the COG7 family.</text>
</comment>
<dbReference type="Pfam" id="PF10191">
    <property type="entry name" value="COG7"/>
    <property type="match status" value="2"/>
</dbReference>
<evidence type="ECO:0000256" key="6">
    <source>
        <dbReference type="ARBA" id="ARBA00023034"/>
    </source>
</evidence>
<keyword evidence="11" id="KW-1267">Proteomics identification</keyword>
<dbReference type="Gramene" id="Zm00001eb389950_T002">
    <property type="protein sequence ID" value="Zm00001eb389950_P002"/>
    <property type="gene ID" value="Zm00001eb389950"/>
</dbReference>
<keyword evidence="10" id="KW-1185">Reference proteome</keyword>
<keyword evidence="5" id="KW-0653">Protein transport</keyword>
<keyword evidence="7" id="KW-0472">Membrane</keyword>
<evidence type="ECO:0000256" key="5">
    <source>
        <dbReference type="ARBA" id="ARBA00022927"/>
    </source>
</evidence>
<dbReference type="GO" id="GO:0006886">
    <property type="term" value="P:intracellular protein transport"/>
    <property type="evidence" value="ECO:0007669"/>
    <property type="project" value="InterPro"/>
</dbReference>
<gene>
    <name evidence="9" type="primary">LOC100193995</name>
</gene>
<evidence type="ECO:0000256" key="1">
    <source>
        <dbReference type="ARBA" id="ARBA00004395"/>
    </source>
</evidence>
<organism evidence="9 10">
    <name type="scientific">Zea mays</name>
    <name type="common">Maize</name>
    <dbReference type="NCBI Taxonomy" id="4577"/>
    <lineage>
        <taxon>Eukaryota</taxon>
        <taxon>Viridiplantae</taxon>
        <taxon>Streptophyta</taxon>
        <taxon>Embryophyta</taxon>
        <taxon>Tracheophyta</taxon>
        <taxon>Spermatophyta</taxon>
        <taxon>Magnoliopsida</taxon>
        <taxon>Liliopsida</taxon>
        <taxon>Poales</taxon>
        <taxon>Poaceae</taxon>
        <taxon>PACMAD clade</taxon>
        <taxon>Panicoideae</taxon>
        <taxon>Andropogonodae</taxon>
        <taxon>Andropogoneae</taxon>
        <taxon>Tripsacinae</taxon>
        <taxon>Zea</taxon>
    </lineage>
</organism>
<keyword evidence="4" id="KW-0813">Transport</keyword>
<evidence type="ECO:0000256" key="7">
    <source>
        <dbReference type="ARBA" id="ARBA00023136"/>
    </source>
</evidence>
<evidence type="ECO:0000256" key="8">
    <source>
        <dbReference type="ARBA" id="ARBA00031345"/>
    </source>
</evidence>
<protein>
    <recommendedName>
        <fullName evidence="3">Conserved oligomeric Golgi complex subunit 7</fullName>
    </recommendedName>
    <alternativeName>
        <fullName evidence="8">Component of oligomeric Golgi complex 7</fullName>
    </alternativeName>
</protein>
<evidence type="ECO:0000256" key="2">
    <source>
        <dbReference type="ARBA" id="ARBA00005831"/>
    </source>
</evidence>
<dbReference type="GO" id="GO:0017119">
    <property type="term" value="C:Golgi transport complex"/>
    <property type="evidence" value="ECO:0007669"/>
    <property type="project" value="InterPro"/>
</dbReference>